<proteinExistence type="predicted"/>
<organism evidence="1 2">
    <name type="scientific">Campylobacter concisus</name>
    <dbReference type="NCBI Taxonomy" id="199"/>
    <lineage>
        <taxon>Bacteria</taxon>
        <taxon>Pseudomonadati</taxon>
        <taxon>Campylobacterota</taxon>
        <taxon>Epsilonproteobacteria</taxon>
        <taxon>Campylobacterales</taxon>
        <taxon>Campylobacteraceae</taxon>
        <taxon>Campylobacter</taxon>
    </lineage>
</organism>
<dbReference type="GeneID" id="28661737"/>
<gene>
    <name evidence="1" type="ORF">CCON33237_0073</name>
</gene>
<reference evidence="2" key="1">
    <citation type="submission" date="2015-08" db="EMBL/GenBank/DDBJ databases">
        <title>Comparative genomics of the Campylobacter concisus group.</title>
        <authorList>
            <person name="Miller W.G."/>
            <person name="Yee E."/>
            <person name="Chapman M.H."/>
            <person name="Huynh S."/>
            <person name="Bono J.L."/>
            <person name="On S.L.W."/>
            <person name="St Leger J."/>
            <person name="Foster G."/>
            <person name="Parker C.T."/>
        </authorList>
    </citation>
    <scope>NUCLEOTIDE SEQUENCE [LARGE SCALE GENOMIC DNA]</scope>
    <source>
        <strain evidence="2">ATCC 33237</strain>
    </source>
</reference>
<accession>A0A0M5MFQ1</accession>
<dbReference type="KEGG" id="ccoc:CCON33237_0073"/>
<evidence type="ECO:0000313" key="2">
    <source>
        <dbReference type="Proteomes" id="UP000066049"/>
    </source>
</evidence>
<dbReference type="EMBL" id="CP012541">
    <property type="protein sequence ID" value="ALF46800.1"/>
    <property type="molecule type" value="Genomic_DNA"/>
</dbReference>
<dbReference type="AlphaFoldDB" id="A0A0M5MFQ1"/>
<dbReference type="PATRIC" id="fig|199.248.peg.85"/>
<sequence length="295" mass="33516">MKRFLNLTLLCAALALGGEFNLNPADGAVVNLTPLRKIGEITPNLNNNNPVTGLDYDAASGNFLLGTLKFELYEMDGELKTVKNYLRSTPDWIIQMEETVAASFFKGSVGLMSYNKTYEFFKPAPNQSKEEANKAWRYLHDGYENFTLDFKDRYSTVRAKQQFILSWDHSDFYGEFFIASVPDNIKQSWSIASFSDADNMLSTEFVPSFDEALGVKDGRDINDYYITGMDAQGEFVYLLSKQYSSILKLDPRSRKIVEVYSFEGTSDAHALAIKESKFYVASREDGVNKIFIFER</sequence>
<evidence type="ECO:0000313" key="1">
    <source>
        <dbReference type="EMBL" id="ALF46800.1"/>
    </source>
</evidence>
<dbReference type="RefSeq" id="WP_054195906.1">
    <property type="nucleotide sequence ID" value="NZ_CABMKQ010000025.1"/>
</dbReference>
<name>A0A0M5MFQ1_9BACT</name>
<protein>
    <submittedName>
        <fullName evidence="1">Uncharacterized protein</fullName>
    </submittedName>
</protein>
<dbReference type="Proteomes" id="UP000066049">
    <property type="component" value="Chromosome"/>
</dbReference>